<feature type="domain" description="Response regulatory" evidence="4">
    <location>
        <begin position="154"/>
        <end position="269"/>
    </location>
</feature>
<dbReference type="InterPro" id="IPR011006">
    <property type="entry name" value="CheY-like_superfamily"/>
</dbReference>
<dbReference type="PROSITE" id="PS50887">
    <property type="entry name" value="GGDEF"/>
    <property type="match status" value="1"/>
</dbReference>
<gene>
    <name evidence="6" type="ORF">GR183_04505</name>
</gene>
<dbReference type="NCBIfam" id="NF007135">
    <property type="entry name" value="PRK09581.1"/>
    <property type="match status" value="1"/>
</dbReference>
<dbReference type="CDD" id="cd01949">
    <property type="entry name" value="GGDEF"/>
    <property type="match status" value="1"/>
</dbReference>
<dbReference type="InterPro" id="IPR029787">
    <property type="entry name" value="Nucleotide_cyclase"/>
</dbReference>
<dbReference type="PROSITE" id="PS50110">
    <property type="entry name" value="RESPONSE_REGULATORY"/>
    <property type="match status" value="2"/>
</dbReference>
<dbReference type="GO" id="GO:0000160">
    <property type="term" value="P:phosphorelay signal transduction system"/>
    <property type="evidence" value="ECO:0007669"/>
    <property type="project" value="InterPro"/>
</dbReference>
<dbReference type="GO" id="GO:1902201">
    <property type="term" value="P:negative regulation of bacterial-type flagellum-dependent cell motility"/>
    <property type="evidence" value="ECO:0007669"/>
    <property type="project" value="TreeGrafter"/>
</dbReference>
<dbReference type="Gene3D" id="3.30.70.270">
    <property type="match status" value="1"/>
</dbReference>
<evidence type="ECO:0000256" key="1">
    <source>
        <dbReference type="ARBA" id="ARBA00012528"/>
    </source>
</evidence>
<dbReference type="NCBIfam" id="TIGR00254">
    <property type="entry name" value="GGDEF"/>
    <property type="match status" value="1"/>
</dbReference>
<dbReference type="SMART" id="SM00267">
    <property type="entry name" value="GGDEF"/>
    <property type="match status" value="1"/>
</dbReference>
<dbReference type="SMART" id="SM00448">
    <property type="entry name" value="REC"/>
    <property type="match status" value="2"/>
</dbReference>
<dbReference type="PANTHER" id="PTHR45138">
    <property type="entry name" value="REGULATORY COMPONENTS OF SENSORY TRANSDUCTION SYSTEM"/>
    <property type="match status" value="1"/>
</dbReference>
<dbReference type="CDD" id="cd17538">
    <property type="entry name" value="REC_D1_PleD-like"/>
    <property type="match status" value="1"/>
</dbReference>
<protein>
    <recommendedName>
        <fullName evidence="1">diguanylate cyclase</fullName>
        <ecNumber evidence="1">2.7.7.65</ecNumber>
    </recommendedName>
</protein>
<sequence length="454" mass="50344">MTGRILVVDDVKANVRLLEARLLAEYFEVKSATSGEEALNTIREWSCDVVLLDVMMPGMDGFETCAAIKADPRTRHVPVVIITALDQMEDRIRGLEAGADDFLTKPINDVALVTRVRNLIALKRTSDELRMRARTGAVLGCGEDEHASEGGGSRLLVVDDRASSLERLLKMLGAEHIVDGEADAARAVARAASGHYELAIVNLSLQSADPLRLCSQLRDQDPARQLPIMVIADPDDTPRMMRSLDLGVNDYVLRPVDRHELLLRVRSQVSRKRANDRLLSDVQKTIALAVTDALTGLHNRRYLETHMNTLTRQAREREGDLSVLTLDIDYFKSINDTHGHDVGDEVLKEFARRLKSNIRGLDLACRHGGEEFVLVMPDTDLSVAYQVGERIRRLVASEPFHVQNGPEMLTVTVSVGVASYQGKGDTPEEILKRSDEALYSAKREGRNRVVSQAA</sequence>
<evidence type="ECO:0000259" key="4">
    <source>
        <dbReference type="PROSITE" id="PS50110"/>
    </source>
</evidence>
<feature type="modified residue" description="4-aspartylphosphate" evidence="3">
    <location>
        <position position="53"/>
    </location>
</feature>
<dbReference type="InterPro" id="IPR000160">
    <property type="entry name" value="GGDEF_dom"/>
</dbReference>
<dbReference type="Pfam" id="PF00990">
    <property type="entry name" value="GGDEF"/>
    <property type="match status" value="1"/>
</dbReference>
<comment type="caution">
    <text evidence="3">Lacks conserved residue(s) required for the propagation of feature annotation.</text>
</comment>
<dbReference type="GO" id="GO:0005886">
    <property type="term" value="C:plasma membrane"/>
    <property type="evidence" value="ECO:0007669"/>
    <property type="project" value="TreeGrafter"/>
</dbReference>
<dbReference type="FunFam" id="3.30.70.270:FF:000001">
    <property type="entry name" value="Diguanylate cyclase domain protein"/>
    <property type="match status" value="1"/>
</dbReference>
<dbReference type="RefSeq" id="WP_160774407.1">
    <property type="nucleotide sequence ID" value="NZ_WUMV01000002.1"/>
</dbReference>
<dbReference type="InterPro" id="IPR001789">
    <property type="entry name" value="Sig_transdc_resp-reg_receiver"/>
</dbReference>
<dbReference type="PANTHER" id="PTHR45138:SF9">
    <property type="entry name" value="DIGUANYLATE CYCLASE DGCM-RELATED"/>
    <property type="match status" value="1"/>
</dbReference>
<keyword evidence="3" id="KW-0597">Phosphoprotein</keyword>
<dbReference type="GO" id="GO:0052621">
    <property type="term" value="F:diguanylate cyclase activity"/>
    <property type="evidence" value="ECO:0007669"/>
    <property type="project" value="UniProtKB-EC"/>
</dbReference>
<reference evidence="6 7" key="1">
    <citation type="submission" date="2019-12" db="EMBL/GenBank/DDBJ databases">
        <authorList>
            <person name="Li M."/>
        </authorList>
    </citation>
    <scope>NUCLEOTIDE SEQUENCE [LARGE SCALE GENOMIC DNA]</scope>
    <source>
        <strain evidence="6 7">GBMRC 2046</strain>
    </source>
</reference>
<proteinExistence type="predicted"/>
<name>A0A7X3S6S5_9HYPH</name>
<dbReference type="EMBL" id="WUMV01000002">
    <property type="protein sequence ID" value="MXN64154.1"/>
    <property type="molecule type" value="Genomic_DNA"/>
</dbReference>
<dbReference type="Proteomes" id="UP000433101">
    <property type="component" value="Unassembled WGS sequence"/>
</dbReference>
<dbReference type="Pfam" id="PF00072">
    <property type="entry name" value="Response_reg"/>
    <property type="match status" value="2"/>
</dbReference>
<feature type="domain" description="Response regulatory" evidence="4">
    <location>
        <begin position="4"/>
        <end position="120"/>
    </location>
</feature>
<keyword evidence="7" id="KW-1185">Reference proteome</keyword>
<evidence type="ECO:0000313" key="7">
    <source>
        <dbReference type="Proteomes" id="UP000433101"/>
    </source>
</evidence>
<comment type="caution">
    <text evidence="6">The sequence shown here is derived from an EMBL/GenBank/DDBJ whole genome shotgun (WGS) entry which is preliminary data.</text>
</comment>
<dbReference type="AlphaFoldDB" id="A0A7X3S6S5"/>
<evidence type="ECO:0000256" key="3">
    <source>
        <dbReference type="PROSITE-ProRule" id="PRU00169"/>
    </source>
</evidence>
<dbReference type="EC" id="2.7.7.65" evidence="1"/>
<dbReference type="SUPFAM" id="SSF52172">
    <property type="entry name" value="CheY-like"/>
    <property type="match status" value="2"/>
</dbReference>
<organism evidence="6 7">
    <name type="scientific">Stappia sediminis</name>
    <dbReference type="NCBI Taxonomy" id="2692190"/>
    <lineage>
        <taxon>Bacteria</taxon>
        <taxon>Pseudomonadati</taxon>
        <taxon>Pseudomonadota</taxon>
        <taxon>Alphaproteobacteria</taxon>
        <taxon>Hyphomicrobiales</taxon>
        <taxon>Stappiaceae</taxon>
        <taxon>Stappia</taxon>
    </lineage>
</organism>
<dbReference type="InterPro" id="IPR043128">
    <property type="entry name" value="Rev_trsase/Diguanyl_cyclase"/>
</dbReference>
<dbReference type="FunFam" id="3.40.50.2300:FF:000574">
    <property type="entry name" value="Response regulator PleD"/>
    <property type="match status" value="1"/>
</dbReference>
<evidence type="ECO:0000259" key="5">
    <source>
        <dbReference type="PROSITE" id="PS50887"/>
    </source>
</evidence>
<evidence type="ECO:0000313" key="6">
    <source>
        <dbReference type="EMBL" id="MXN64154.1"/>
    </source>
</evidence>
<feature type="domain" description="GGDEF" evidence="5">
    <location>
        <begin position="319"/>
        <end position="454"/>
    </location>
</feature>
<dbReference type="InterPro" id="IPR050469">
    <property type="entry name" value="Diguanylate_Cyclase"/>
</dbReference>
<dbReference type="SUPFAM" id="SSF55073">
    <property type="entry name" value="Nucleotide cyclase"/>
    <property type="match status" value="1"/>
</dbReference>
<accession>A0A7X3S6S5</accession>
<dbReference type="Gene3D" id="3.40.50.2300">
    <property type="match status" value="2"/>
</dbReference>
<comment type="catalytic activity">
    <reaction evidence="2">
        <text>2 GTP = 3',3'-c-di-GMP + 2 diphosphate</text>
        <dbReference type="Rhea" id="RHEA:24898"/>
        <dbReference type="ChEBI" id="CHEBI:33019"/>
        <dbReference type="ChEBI" id="CHEBI:37565"/>
        <dbReference type="ChEBI" id="CHEBI:58805"/>
        <dbReference type="EC" id="2.7.7.65"/>
    </reaction>
</comment>
<dbReference type="GO" id="GO:0043709">
    <property type="term" value="P:cell adhesion involved in single-species biofilm formation"/>
    <property type="evidence" value="ECO:0007669"/>
    <property type="project" value="TreeGrafter"/>
</dbReference>
<evidence type="ECO:0000256" key="2">
    <source>
        <dbReference type="ARBA" id="ARBA00034247"/>
    </source>
</evidence>